<reference evidence="6 7" key="1">
    <citation type="submission" date="2022-12" db="EMBL/GenBank/DDBJ databases">
        <title>Draft genome sequence of Paenibacillus sp. dW9.</title>
        <authorList>
            <person name="Choi E.-W."/>
            <person name="Kim D.-U."/>
        </authorList>
    </citation>
    <scope>NUCLEOTIDE SEQUENCE [LARGE SCALE GENOMIC DNA]</scope>
    <source>
        <strain evidence="7">dW9</strain>
    </source>
</reference>
<comment type="caution">
    <text evidence="6">The sequence shown here is derived from an EMBL/GenBank/DDBJ whole genome shotgun (WGS) entry which is preliminary data.</text>
</comment>
<evidence type="ECO:0000259" key="5">
    <source>
        <dbReference type="PROSITE" id="PS50949"/>
    </source>
</evidence>
<feature type="region of interest" description="Disordered" evidence="4">
    <location>
        <begin position="219"/>
        <end position="243"/>
    </location>
</feature>
<dbReference type="PROSITE" id="PS50949">
    <property type="entry name" value="HTH_GNTR"/>
    <property type="match status" value="1"/>
</dbReference>
<dbReference type="InterPro" id="IPR008920">
    <property type="entry name" value="TF_FadR/GntR_C"/>
</dbReference>
<accession>A0ABT4QHD2</accession>
<evidence type="ECO:0000313" key="7">
    <source>
        <dbReference type="Proteomes" id="UP001527882"/>
    </source>
</evidence>
<keyword evidence="1" id="KW-0805">Transcription regulation</keyword>
<feature type="domain" description="HTH gntR-type" evidence="5">
    <location>
        <begin position="5"/>
        <end position="73"/>
    </location>
</feature>
<dbReference type="SUPFAM" id="SSF48008">
    <property type="entry name" value="GntR ligand-binding domain-like"/>
    <property type="match status" value="1"/>
</dbReference>
<dbReference type="Gene3D" id="1.10.10.10">
    <property type="entry name" value="Winged helix-like DNA-binding domain superfamily/Winged helix DNA-binding domain"/>
    <property type="match status" value="1"/>
</dbReference>
<dbReference type="CDD" id="cd07377">
    <property type="entry name" value="WHTH_GntR"/>
    <property type="match status" value="1"/>
</dbReference>
<dbReference type="Pfam" id="PF07729">
    <property type="entry name" value="FCD"/>
    <property type="match status" value="1"/>
</dbReference>
<proteinExistence type="predicted"/>
<dbReference type="SMART" id="SM00895">
    <property type="entry name" value="FCD"/>
    <property type="match status" value="1"/>
</dbReference>
<dbReference type="InterPro" id="IPR011711">
    <property type="entry name" value="GntR_C"/>
</dbReference>
<dbReference type="Gene3D" id="1.20.120.530">
    <property type="entry name" value="GntR ligand-binding domain-like"/>
    <property type="match status" value="1"/>
</dbReference>
<evidence type="ECO:0000313" key="6">
    <source>
        <dbReference type="EMBL" id="MCZ8516202.1"/>
    </source>
</evidence>
<dbReference type="Pfam" id="PF00392">
    <property type="entry name" value="GntR"/>
    <property type="match status" value="1"/>
</dbReference>
<keyword evidence="3" id="KW-0804">Transcription</keyword>
<organism evidence="6 7">
    <name type="scientific">Paenibacillus gyeongsangnamensis</name>
    <dbReference type="NCBI Taxonomy" id="3388067"/>
    <lineage>
        <taxon>Bacteria</taxon>
        <taxon>Bacillati</taxon>
        <taxon>Bacillota</taxon>
        <taxon>Bacilli</taxon>
        <taxon>Bacillales</taxon>
        <taxon>Paenibacillaceae</taxon>
        <taxon>Paenibacillus</taxon>
    </lineage>
</organism>
<dbReference type="SUPFAM" id="SSF46785">
    <property type="entry name" value="Winged helix' DNA-binding domain"/>
    <property type="match status" value="1"/>
</dbReference>
<dbReference type="RefSeq" id="WP_269884735.1">
    <property type="nucleotide sequence ID" value="NZ_JAQAGZ010000022.1"/>
</dbReference>
<dbReference type="EMBL" id="JAQAGZ010000022">
    <property type="protein sequence ID" value="MCZ8516202.1"/>
    <property type="molecule type" value="Genomic_DNA"/>
</dbReference>
<feature type="compositionally biased region" description="Basic and acidic residues" evidence="4">
    <location>
        <begin position="219"/>
        <end position="230"/>
    </location>
</feature>
<dbReference type="Proteomes" id="UP001527882">
    <property type="component" value="Unassembled WGS sequence"/>
</dbReference>
<dbReference type="PANTHER" id="PTHR43537:SF5">
    <property type="entry name" value="UXU OPERON TRANSCRIPTIONAL REGULATOR"/>
    <property type="match status" value="1"/>
</dbReference>
<gene>
    <name evidence="6" type="ORF">O9H85_28175</name>
</gene>
<protein>
    <submittedName>
        <fullName evidence="6">FCD domain-containing protein</fullName>
    </submittedName>
</protein>
<sequence>MPNKKLTYETVYERIKQTIESGVWPPGHRLPPLEQLSAEFGVGVSSVREAVRILGKQHILRIEQGRGTYVQDLPERPPSGGLDFLERATMLQLTEARWIVEPELAALAAEKATEEQVAAIMQTAEAMKRKVAKGQDFFKEDLLFHEYIARASHNEVLVHMLERISDLLTDSRRRSMKWPGMNEKAASYHYLIAAAIAQRNPSQARTLMKSHLEDMRTEFERDFNDNRAKSPIDGAGVQEEKPE</sequence>
<evidence type="ECO:0000256" key="3">
    <source>
        <dbReference type="ARBA" id="ARBA00023163"/>
    </source>
</evidence>
<dbReference type="PANTHER" id="PTHR43537">
    <property type="entry name" value="TRANSCRIPTIONAL REGULATOR, GNTR FAMILY"/>
    <property type="match status" value="1"/>
</dbReference>
<keyword evidence="7" id="KW-1185">Reference proteome</keyword>
<evidence type="ECO:0000256" key="2">
    <source>
        <dbReference type="ARBA" id="ARBA00023125"/>
    </source>
</evidence>
<keyword evidence="2" id="KW-0238">DNA-binding</keyword>
<name>A0ABT4QHD2_9BACL</name>
<evidence type="ECO:0000256" key="4">
    <source>
        <dbReference type="SAM" id="MobiDB-lite"/>
    </source>
</evidence>
<dbReference type="SMART" id="SM00345">
    <property type="entry name" value="HTH_GNTR"/>
    <property type="match status" value="1"/>
</dbReference>
<dbReference type="InterPro" id="IPR036388">
    <property type="entry name" value="WH-like_DNA-bd_sf"/>
</dbReference>
<evidence type="ECO:0000256" key="1">
    <source>
        <dbReference type="ARBA" id="ARBA00023015"/>
    </source>
</evidence>
<dbReference type="InterPro" id="IPR036390">
    <property type="entry name" value="WH_DNA-bd_sf"/>
</dbReference>
<dbReference type="InterPro" id="IPR000524">
    <property type="entry name" value="Tscrpt_reg_HTH_GntR"/>
</dbReference>